<dbReference type="EMBL" id="CP001101">
    <property type="protein sequence ID" value="ACE04612.1"/>
    <property type="molecule type" value="Genomic_DNA"/>
</dbReference>
<dbReference type="STRING" id="331678.Cphamn1_1693"/>
<evidence type="ECO:0000256" key="8">
    <source>
        <dbReference type="ARBA" id="ARBA00022777"/>
    </source>
</evidence>
<keyword evidence="9" id="KW-0067">ATP-binding</keyword>
<dbReference type="Pfam" id="PF00989">
    <property type="entry name" value="PAS"/>
    <property type="match status" value="1"/>
</dbReference>
<sequence>MKNAKVSFRLGLVFGIIIFFTVAISYFYLGEHLRSLFYDGMKNRLYKELQLNRTLLDERPAQWDDVRLSDLWADDVGEALELRVTLVSLNGEVIGDSYIDADRLSLVENHSNRPELQQALAEGSGESIRYSDTVKEEMLYIAVPLGREEPFAILRFAKPLSDIRLLEAELRKGIEGALFWSLLLSLVFGVLTALFLSRPLRVIADAADNILHGDYASRLEINSDDEIGRLARAVNFMSDEMKRMNQQEEWFKAVFSSIREAIIVTDANGNIKLGNPAACRLFNLDCALMIKTGAGHKATDSRLFELLERMTASGSTVEKEEVTVMTDRGERVLQVSAMPIIKRKIPEGTVFVMNDITKLLNLERMRRDFVSSVSHELRTPLTSITGYTETLLEGAIDDAENAKHFLQIILQESERLTALINDVLDLSKIESGRIEYTFAPVCLRAIVDQVVDLFGRAIEKKGIVLRVQIPQDLPYVNADKGYLELVLRNLLDNAIKYVAEQNGQIMISASTVDDMVRVEVKDNGIGIPRKDLGRIFERFYRVDKARSRAVSGTGLGLSIVKHIVLAHKGKVEVRSRLNLGSQFSFVIPIAGQSGNSMGATVDRRAAEA</sequence>
<dbReference type="GO" id="GO:0030295">
    <property type="term" value="F:protein kinase activator activity"/>
    <property type="evidence" value="ECO:0007669"/>
    <property type="project" value="TreeGrafter"/>
</dbReference>
<dbReference type="AlphaFoldDB" id="B3EKS6"/>
<evidence type="ECO:0000256" key="2">
    <source>
        <dbReference type="ARBA" id="ARBA00004141"/>
    </source>
</evidence>
<feature type="domain" description="Histidine kinase" evidence="14">
    <location>
        <begin position="372"/>
        <end position="591"/>
    </location>
</feature>
<dbReference type="Gene3D" id="1.10.287.130">
    <property type="match status" value="1"/>
</dbReference>
<dbReference type="Gene3D" id="3.30.450.20">
    <property type="entry name" value="PAS domain"/>
    <property type="match status" value="1"/>
</dbReference>
<dbReference type="PANTHER" id="PTHR42878:SF7">
    <property type="entry name" value="SENSOR HISTIDINE KINASE GLRK"/>
    <property type="match status" value="1"/>
</dbReference>
<dbReference type="SMART" id="SM00387">
    <property type="entry name" value="HATPase_c"/>
    <property type="match status" value="1"/>
</dbReference>
<evidence type="ECO:0000313" key="16">
    <source>
        <dbReference type="EMBL" id="ACE04612.1"/>
    </source>
</evidence>
<dbReference type="InterPro" id="IPR003660">
    <property type="entry name" value="HAMP_dom"/>
</dbReference>
<comment type="catalytic activity">
    <reaction evidence="1">
        <text>ATP + protein L-histidine = ADP + protein N-phospho-L-histidine.</text>
        <dbReference type="EC" id="2.7.13.3"/>
    </reaction>
</comment>
<dbReference type="Pfam" id="PF00672">
    <property type="entry name" value="HAMP"/>
    <property type="match status" value="1"/>
</dbReference>
<dbReference type="Pfam" id="PF00512">
    <property type="entry name" value="HisKA"/>
    <property type="match status" value="1"/>
</dbReference>
<gene>
    <name evidence="16" type="ordered locus">Cphamn1_1693</name>
</gene>
<dbReference type="EC" id="2.7.13.3" evidence="3"/>
<dbReference type="SMART" id="SM00388">
    <property type="entry name" value="HisKA"/>
    <property type="match status" value="1"/>
</dbReference>
<dbReference type="KEGG" id="cpb:Cphamn1_1693"/>
<dbReference type="NCBIfam" id="TIGR00229">
    <property type="entry name" value="sensory_box"/>
    <property type="match status" value="1"/>
</dbReference>
<dbReference type="SMART" id="SM00304">
    <property type="entry name" value="HAMP"/>
    <property type="match status" value="1"/>
</dbReference>
<keyword evidence="12 13" id="KW-0472">Membrane</keyword>
<evidence type="ECO:0000256" key="1">
    <source>
        <dbReference type="ARBA" id="ARBA00000085"/>
    </source>
</evidence>
<evidence type="ECO:0000256" key="10">
    <source>
        <dbReference type="ARBA" id="ARBA00022989"/>
    </source>
</evidence>
<dbReference type="GO" id="GO:0016020">
    <property type="term" value="C:membrane"/>
    <property type="evidence" value="ECO:0007669"/>
    <property type="project" value="UniProtKB-SubCell"/>
</dbReference>
<dbReference type="PRINTS" id="PR00344">
    <property type="entry name" value="BCTRLSENSOR"/>
</dbReference>
<dbReference type="SUPFAM" id="SSF55874">
    <property type="entry name" value="ATPase domain of HSP90 chaperone/DNA topoisomerase II/histidine kinase"/>
    <property type="match status" value="1"/>
</dbReference>
<dbReference type="InterPro" id="IPR003594">
    <property type="entry name" value="HATPase_dom"/>
</dbReference>
<dbReference type="GO" id="GO:0005524">
    <property type="term" value="F:ATP binding"/>
    <property type="evidence" value="ECO:0007669"/>
    <property type="project" value="UniProtKB-KW"/>
</dbReference>
<dbReference type="CDD" id="cd00082">
    <property type="entry name" value="HisKA"/>
    <property type="match status" value="1"/>
</dbReference>
<keyword evidence="8 16" id="KW-0418">Kinase</keyword>
<evidence type="ECO:0000256" key="3">
    <source>
        <dbReference type="ARBA" id="ARBA00012438"/>
    </source>
</evidence>
<keyword evidence="7" id="KW-0547">Nucleotide-binding</keyword>
<dbReference type="CDD" id="cd00075">
    <property type="entry name" value="HATPase"/>
    <property type="match status" value="1"/>
</dbReference>
<dbReference type="SUPFAM" id="SSF158472">
    <property type="entry name" value="HAMP domain-like"/>
    <property type="match status" value="1"/>
</dbReference>
<dbReference type="SUPFAM" id="SSF47384">
    <property type="entry name" value="Homodimeric domain of signal transducing histidine kinase"/>
    <property type="match status" value="1"/>
</dbReference>
<dbReference type="Gene3D" id="3.30.565.10">
    <property type="entry name" value="Histidine kinase-like ATPase, C-terminal domain"/>
    <property type="match status" value="1"/>
</dbReference>
<comment type="subcellular location">
    <subcellularLocation>
        <location evidence="2">Membrane</location>
        <topology evidence="2">Multi-pass membrane protein</topology>
    </subcellularLocation>
</comment>
<dbReference type="InterPro" id="IPR036097">
    <property type="entry name" value="HisK_dim/P_sf"/>
</dbReference>
<dbReference type="InterPro" id="IPR005467">
    <property type="entry name" value="His_kinase_dom"/>
</dbReference>
<dbReference type="GO" id="GO:0007234">
    <property type="term" value="P:osmosensory signaling via phosphorelay pathway"/>
    <property type="evidence" value="ECO:0007669"/>
    <property type="project" value="TreeGrafter"/>
</dbReference>
<dbReference type="PROSITE" id="PS50109">
    <property type="entry name" value="HIS_KIN"/>
    <property type="match status" value="1"/>
</dbReference>
<evidence type="ECO:0000256" key="6">
    <source>
        <dbReference type="ARBA" id="ARBA00022692"/>
    </source>
</evidence>
<keyword evidence="5 16" id="KW-0808">Transferase</keyword>
<dbReference type="Gene3D" id="1.10.8.500">
    <property type="entry name" value="HAMP domain in histidine kinase"/>
    <property type="match status" value="1"/>
</dbReference>
<dbReference type="FunFam" id="1.10.287.130:FF:000001">
    <property type="entry name" value="Two-component sensor histidine kinase"/>
    <property type="match status" value="1"/>
</dbReference>
<evidence type="ECO:0000259" key="14">
    <source>
        <dbReference type="PROSITE" id="PS50109"/>
    </source>
</evidence>
<dbReference type="InterPro" id="IPR013767">
    <property type="entry name" value="PAS_fold"/>
</dbReference>
<dbReference type="InterPro" id="IPR004358">
    <property type="entry name" value="Sig_transdc_His_kin-like_C"/>
</dbReference>
<dbReference type="PANTHER" id="PTHR42878">
    <property type="entry name" value="TWO-COMPONENT HISTIDINE KINASE"/>
    <property type="match status" value="1"/>
</dbReference>
<dbReference type="SUPFAM" id="SSF55785">
    <property type="entry name" value="PYP-like sensor domain (PAS domain)"/>
    <property type="match status" value="1"/>
</dbReference>
<evidence type="ECO:0000256" key="5">
    <source>
        <dbReference type="ARBA" id="ARBA00022679"/>
    </source>
</evidence>
<dbReference type="Pfam" id="PF02518">
    <property type="entry name" value="HATPase_c"/>
    <property type="match status" value="1"/>
</dbReference>
<keyword evidence="10 13" id="KW-1133">Transmembrane helix</keyword>
<dbReference type="InterPro" id="IPR050351">
    <property type="entry name" value="BphY/WalK/GraS-like"/>
</dbReference>
<accession>B3EKS6</accession>
<evidence type="ECO:0000256" key="7">
    <source>
        <dbReference type="ARBA" id="ARBA00022741"/>
    </source>
</evidence>
<evidence type="ECO:0000256" key="9">
    <source>
        <dbReference type="ARBA" id="ARBA00022840"/>
    </source>
</evidence>
<feature type="domain" description="HAMP" evidence="15">
    <location>
        <begin position="194"/>
        <end position="246"/>
    </location>
</feature>
<dbReference type="FunFam" id="3.30.565.10:FF:000006">
    <property type="entry name" value="Sensor histidine kinase WalK"/>
    <property type="match status" value="1"/>
</dbReference>
<dbReference type="HOGENOM" id="CLU_000445_89_2_10"/>
<dbReference type="InterPro" id="IPR035965">
    <property type="entry name" value="PAS-like_dom_sf"/>
</dbReference>
<evidence type="ECO:0000256" key="4">
    <source>
        <dbReference type="ARBA" id="ARBA00022553"/>
    </source>
</evidence>
<keyword evidence="6 13" id="KW-0812">Transmembrane</keyword>
<dbReference type="CDD" id="cd06225">
    <property type="entry name" value="HAMP"/>
    <property type="match status" value="1"/>
</dbReference>
<dbReference type="GO" id="GO:0000155">
    <property type="term" value="F:phosphorelay sensor kinase activity"/>
    <property type="evidence" value="ECO:0007669"/>
    <property type="project" value="InterPro"/>
</dbReference>
<keyword evidence="11" id="KW-0902">Two-component regulatory system</keyword>
<dbReference type="OrthoDB" id="9813151at2"/>
<name>B3EKS6_CHLPB</name>
<dbReference type="InterPro" id="IPR003661">
    <property type="entry name" value="HisK_dim/P_dom"/>
</dbReference>
<dbReference type="PROSITE" id="PS50885">
    <property type="entry name" value="HAMP"/>
    <property type="match status" value="1"/>
</dbReference>
<dbReference type="CDD" id="cd00130">
    <property type="entry name" value="PAS"/>
    <property type="match status" value="1"/>
</dbReference>
<evidence type="ECO:0000256" key="13">
    <source>
        <dbReference type="SAM" id="Phobius"/>
    </source>
</evidence>
<dbReference type="InterPro" id="IPR036890">
    <property type="entry name" value="HATPase_C_sf"/>
</dbReference>
<evidence type="ECO:0000259" key="15">
    <source>
        <dbReference type="PROSITE" id="PS50885"/>
    </source>
</evidence>
<keyword evidence="4" id="KW-0597">Phosphoprotein</keyword>
<dbReference type="InterPro" id="IPR000014">
    <property type="entry name" value="PAS"/>
</dbReference>
<protein>
    <recommendedName>
        <fullName evidence="3">histidine kinase</fullName>
        <ecNumber evidence="3">2.7.13.3</ecNumber>
    </recommendedName>
</protein>
<reference evidence="16" key="1">
    <citation type="submission" date="2008-06" db="EMBL/GenBank/DDBJ databases">
        <title>Complete sequence of Chlorobium phaeobacteroides BS1.</title>
        <authorList>
            <consortium name="US DOE Joint Genome Institute"/>
            <person name="Lucas S."/>
            <person name="Copeland A."/>
            <person name="Lapidus A."/>
            <person name="Glavina del Rio T."/>
            <person name="Dalin E."/>
            <person name="Tice H."/>
            <person name="Bruce D."/>
            <person name="Goodwin L."/>
            <person name="Pitluck S."/>
            <person name="Schmutz J."/>
            <person name="Larimer F."/>
            <person name="Land M."/>
            <person name="Hauser L."/>
            <person name="Kyrpides N."/>
            <person name="Ovchinnikova G."/>
            <person name="Li T."/>
            <person name="Liu Z."/>
            <person name="Zhao F."/>
            <person name="Overmann J."/>
            <person name="Bryant D.A."/>
            <person name="Richardson P."/>
        </authorList>
    </citation>
    <scope>NUCLEOTIDE SEQUENCE [LARGE SCALE GENOMIC DNA]</scope>
    <source>
        <strain evidence="16">BS1</strain>
    </source>
</reference>
<dbReference type="eggNOG" id="COG5002">
    <property type="taxonomic scope" value="Bacteria"/>
</dbReference>
<organism evidence="16">
    <name type="scientific">Chlorobium phaeobacteroides (strain BS1)</name>
    <dbReference type="NCBI Taxonomy" id="331678"/>
    <lineage>
        <taxon>Bacteria</taxon>
        <taxon>Pseudomonadati</taxon>
        <taxon>Chlorobiota</taxon>
        <taxon>Chlorobiia</taxon>
        <taxon>Chlorobiales</taxon>
        <taxon>Chlorobiaceae</taxon>
        <taxon>Chlorobium/Pelodictyon group</taxon>
        <taxon>Chlorobium</taxon>
    </lineage>
</organism>
<evidence type="ECO:0000256" key="12">
    <source>
        <dbReference type="ARBA" id="ARBA00023136"/>
    </source>
</evidence>
<evidence type="ECO:0000256" key="11">
    <source>
        <dbReference type="ARBA" id="ARBA00023012"/>
    </source>
</evidence>
<proteinExistence type="predicted"/>
<dbReference type="GO" id="GO:0006355">
    <property type="term" value="P:regulation of DNA-templated transcription"/>
    <property type="evidence" value="ECO:0007669"/>
    <property type="project" value="InterPro"/>
</dbReference>
<dbReference type="GO" id="GO:0000156">
    <property type="term" value="F:phosphorelay response regulator activity"/>
    <property type="evidence" value="ECO:0007669"/>
    <property type="project" value="TreeGrafter"/>
</dbReference>
<feature type="transmembrane region" description="Helical" evidence="13">
    <location>
        <begin position="6"/>
        <end position="29"/>
    </location>
</feature>